<evidence type="ECO:0000256" key="2">
    <source>
        <dbReference type="ARBA" id="ARBA00006024"/>
    </source>
</evidence>
<dbReference type="FunFam" id="3.40.50.1000:FF:000144">
    <property type="entry name" value="copper-transporting ATPase 1 isoform X2"/>
    <property type="match status" value="1"/>
</dbReference>
<evidence type="ECO:0000256" key="7">
    <source>
        <dbReference type="ARBA" id="ARBA00022692"/>
    </source>
</evidence>
<accession>A0A929FCU2</accession>
<keyword evidence="7 21" id="KW-0812">Transmembrane</keyword>
<proteinExistence type="inferred from homology"/>
<evidence type="ECO:0000256" key="3">
    <source>
        <dbReference type="ARBA" id="ARBA00012517"/>
    </source>
</evidence>
<dbReference type="FunFam" id="2.70.150.10:FF:000002">
    <property type="entry name" value="Copper-transporting ATPase 1, putative"/>
    <property type="match status" value="1"/>
</dbReference>
<evidence type="ECO:0000256" key="14">
    <source>
        <dbReference type="ARBA" id="ARBA00022989"/>
    </source>
</evidence>
<dbReference type="NCBIfam" id="TIGR01494">
    <property type="entry name" value="ATPase_P-type"/>
    <property type="match status" value="1"/>
</dbReference>
<dbReference type="GO" id="GO:0005886">
    <property type="term" value="C:plasma membrane"/>
    <property type="evidence" value="ECO:0007669"/>
    <property type="project" value="UniProtKB-SubCell"/>
</dbReference>
<evidence type="ECO:0000256" key="9">
    <source>
        <dbReference type="ARBA" id="ARBA00022741"/>
    </source>
</evidence>
<keyword evidence="9 21" id="KW-0547">Nucleotide-binding</keyword>
<dbReference type="InterPro" id="IPR027256">
    <property type="entry name" value="P-typ_ATPase_IB"/>
</dbReference>
<keyword evidence="24" id="KW-1185">Reference proteome</keyword>
<evidence type="ECO:0000256" key="13">
    <source>
        <dbReference type="ARBA" id="ARBA00022967"/>
    </source>
</evidence>
<dbReference type="InterPro" id="IPR036163">
    <property type="entry name" value="HMA_dom_sf"/>
</dbReference>
<dbReference type="PROSITE" id="PS50846">
    <property type="entry name" value="HMA_2"/>
    <property type="match status" value="1"/>
</dbReference>
<dbReference type="PRINTS" id="PR00943">
    <property type="entry name" value="CUATPASE"/>
</dbReference>
<comment type="caution">
    <text evidence="23">The sequence shown here is derived from an EMBL/GenBank/DDBJ whole genome shotgun (WGS) entry which is preliminary data.</text>
</comment>
<dbReference type="InterPro" id="IPR008250">
    <property type="entry name" value="ATPase_P-typ_transduc_dom_A_sf"/>
</dbReference>
<evidence type="ECO:0000256" key="15">
    <source>
        <dbReference type="ARBA" id="ARBA00023008"/>
    </source>
</evidence>
<feature type="transmembrane region" description="Helical" evidence="21">
    <location>
        <begin position="345"/>
        <end position="365"/>
    </location>
</feature>
<dbReference type="InterPro" id="IPR001757">
    <property type="entry name" value="P_typ_ATPase"/>
</dbReference>
<keyword evidence="16" id="KW-0406">Ion transport</keyword>
<reference evidence="23" key="1">
    <citation type="submission" date="2020-10" db="EMBL/GenBank/DDBJ databases">
        <authorList>
            <person name="Castelo-Branco R."/>
            <person name="Eusebio N."/>
            <person name="Adriana R."/>
            <person name="Vieira A."/>
            <person name="Brugerolle De Fraissinette N."/>
            <person name="Rezende De Castro R."/>
            <person name="Schneider M.P."/>
            <person name="Vasconcelos V."/>
            <person name="Leao P.N."/>
        </authorList>
    </citation>
    <scope>NUCLEOTIDE SEQUENCE</scope>
    <source>
        <strain evidence="23">LEGE 11479</strain>
    </source>
</reference>
<keyword evidence="5 21" id="KW-1003">Cell membrane</keyword>
<comment type="catalytic activity">
    <reaction evidence="18">
        <text>Cu(+)(in) + ATP + H2O = Cu(+)(out) + ADP + phosphate + H(+)</text>
        <dbReference type="Rhea" id="RHEA:25792"/>
        <dbReference type="ChEBI" id="CHEBI:15377"/>
        <dbReference type="ChEBI" id="CHEBI:15378"/>
        <dbReference type="ChEBI" id="CHEBI:30616"/>
        <dbReference type="ChEBI" id="CHEBI:43474"/>
        <dbReference type="ChEBI" id="CHEBI:49552"/>
        <dbReference type="ChEBI" id="CHEBI:456216"/>
        <dbReference type="EC" id="7.2.2.8"/>
    </reaction>
</comment>
<dbReference type="Gene3D" id="3.40.50.1000">
    <property type="entry name" value="HAD superfamily/HAD-like"/>
    <property type="match status" value="1"/>
</dbReference>
<feature type="transmembrane region" description="Helical" evidence="21">
    <location>
        <begin position="193"/>
        <end position="211"/>
    </location>
</feature>
<protein>
    <recommendedName>
        <fullName evidence="20">Probable copper-transporting ATPase PacS</fullName>
        <ecNumber evidence="3">7.2.2.8</ecNumber>
    </recommendedName>
</protein>
<dbReference type="GO" id="GO:0005524">
    <property type="term" value="F:ATP binding"/>
    <property type="evidence" value="ECO:0007669"/>
    <property type="project" value="UniProtKB-UniRule"/>
</dbReference>
<evidence type="ECO:0000256" key="17">
    <source>
        <dbReference type="ARBA" id="ARBA00023136"/>
    </source>
</evidence>
<feature type="transmembrane region" description="Helical" evidence="21">
    <location>
        <begin position="126"/>
        <end position="149"/>
    </location>
</feature>
<dbReference type="Proteomes" id="UP000615026">
    <property type="component" value="Unassembled WGS sequence"/>
</dbReference>
<keyword evidence="14 21" id="KW-1133">Transmembrane helix</keyword>
<evidence type="ECO:0000256" key="4">
    <source>
        <dbReference type="ARBA" id="ARBA00022448"/>
    </source>
</evidence>
<keyword evidence="17 21" id="KW-0472">Membrane</keyword>
<comment type="function">
    <text evidence="19">May play a role in the osmotic adaptation.</text>
</comment>
<comment type="similarity">
    <text evidence="2 21">Belongs to the cation transport ATPase (P-type) (TC 3.A.3) family. Type IB subfamily.</text>
</comment>
<keyword evidence="13" id="KW-1278">Translocase</keyword>
<dbReference type="FunFam" id="3.30.70.100:FF:000005">
    <property type="entry name" value="Copper-exporting P-type ATPase A"/>
    <property type="match status" value="1"/>
</dbReference>
<gene>
    <name evidence="23" type="ORF">IQ260_27620</name>
</gene>
<evidence type="ECO:0000256" key="12">
    <source>
        <dbReference type="ARBA" id="ARBA00022842"/>
    </source>
</evidence>
<dbReference type="SUPFAM" id="SSF81653">
    <property type="entry name" value="Calcium ATPase, transduction domain A"/>
    <property type="match status" value="1"/>
</dbReference>
<evidence type="ECO:0000256" key="19">
    <source>
        <dbReference type="ARBA" id="ARBA00056348"/>
    </source>
</evidence>
<evidence type="ECO:0000256" key="5">
    <source>
        <dbReference type="ARBA" id="ARBA00022475"/>
    </source>
</evidence>
<dbReference type="GO" id="GO:0043682">
    <property type="term" value="F:P-type divalent copper transporter activity"/>
    <property type="evidence" value="ECO:0007669"/>
    <property type="project" value="TreeGrafter"/>
</dbReference>
<sequence>MTTTTLALKGMSCAACAHTVETAIQKVRGVSEAQVNFATEQASVDYDERRTSLRAIQTAVADAGYEATAVKQLDFAAERLEHRAQQRSQLTRVIVSGLVGIVLMVGSLPMMLGVSIPGWPMVFHNAWLQLALATPVLFWCGQSFFVGAWKSLIHRTANMNTLVAMGTGTAYLYSLFVTLFPQVLVAQGLAPDVYYEAAVVIIALLLLGRYLENRARGHTSDAIRQLMGLQPRMARVIRKTAEVNIPIHAVVVGDIVVVRPGEKIPVDGEVVAGTSTVDESMVTGEPMPVQKGTGDAVIGATINKTGSFRLRATRVGQDTVLAQIVQLVQAAQGSKAPIQKLADQVMGWFVPVVVAIALLTFLLWFSLTGNITLALLTTVGVLIIACPCALGLATPTSIMVGTGRGAEMGILIKDAESLEQAHRLQTILVDKTGTLTQGKPTVTDYVTVRGTANRNESRLLQLAAAIENQSEHPLAAAVVAYARAQGVESLPAVDAFDASVGQGVQGIVQGQQVYIGTERWMHTLDIDTQRLQSRCQAWQTAAKTTVWIAVDGVVEGLLGIADALKPSSVSAVTSLQRMGLEVIMLTGDNSQTAAAIAQEAGIRRYIADVRPAQKAAHVKQLQATGKRVAMVGDGINDAPALAQADVGMAIGTGTDVAIAASDITLISGDLHGIVTAIRLSKATMANIQQNLFFAFIYNIVGIPIAAGILYPVFGWLLNPMIAGAAMAFS</sequence>
<evidence type="ECO:0000256" key="10">
    <source>
        <dbReference type="ARBA" id="ARBA00022796"/>
    </source>
</evidence>
<organism evidence="23 24">
    <name type="scientific">Leptolyngbya cf. ectocarpi LEGE 11479</name>
    <dbReference type="NCBI Taxonomy" id="1828722"/>
    <lineage>
        <taxon>Bacteria</taxon>
        <taxon>Bacillati</taxon>
        <taxon>Cyanobacteriota</taxon>
        <taxon>Cyanophyceae</taxon>
        <taxon>Leptolyngbyales</taxon>
        <taxon>Leptolyngbyaceae</taxon>
        <taxon>Leptolyngbya group</taxon>
        <taxon>Leptolyngbya</taxon>
    </lineage>
</organism>
<dbReference type="PANTHER" id="PTHR43520">
    <property type="entry name" value="ATP7, ISOFORM B"/>
    <property type="match status" value="1"/>
</dbReference>
<keyword evidence="8 21" id="KW-0479">Metal-binding</keyword>
<keyword evidence="4" id="KW-0813">Transport</keyword>
<dbReference type="Gene3D" id="3.30.70.100">
    <property type="match status" value="1"/>
</dbReference>
<dbReference type="GO" id="GO:0140581">
    <property type="term" value="F:P-type monovalent copper transporter activity"/>
    <property type="evidence" value="ECO:0007669"/>
    <property type="project" value="UniProtKB-EC"/>
</dbReference>
<dbReference type="SFLD" id="SFLDS00003">
    <property type="entry name" value="Haloacid_Dehalogenase"/>
    <property type="match status" value="1"/>
</dbReference>
<comment type="subcellular location">
    <subcellularLocation>
        <location evidence="1">Cell membrane</location>
        <topology evidence="1">Multi-pass membrane protein</topology>
    </subcellularLocation>
</comment>
<feature type="transmembrane region" description="Helical" evidence="21">
    <location>
        <begin position="93"/>
        <end position="114"/>
    </location>
</feature>
<dbReference type="PRINTS" id="PR00119">
    <property type="entry name" value="CATATPASE"/>
</dbReference>
<dbReference type="PROSITE" id="PS00154">
    <property type="entry name" value="ATPASE_E1_E2"/>
    <property type="match status" value="1"/>
</dbReference>
<dbReference type="NCBIfam" id="TIGR01511">
    <property type="entry name" value="ATPase-IB1_Cu"/>
    <property type="match status" value="1"/>
</dbReference>
<dbReference type="InterPro" id="IPR044492">
    <property type="entry name" value="P_typ_ATPase_HD_dom"/>
</dbReference>
<dbReference type="InterPro" id="IPR023214">
    <property type="entry name" value="HAD_sf"/>
</dbReference>
<dbReference type="CDD" id="cd00371">
    <property type="entry name" value="HMA"/>
    <property type="match status" value="1"/>
</dbReference>
<dbReference type="PANTHER" id="PTHR43520:SF8">
    <property type="entry name" value="P-TYPE CU(+) TRANSPORTER"/>
    <property type="match status" value="1"/>
</dbReference>
<keyword evidence="10" id="KW-0187">Copper transport</keyword>
<dbReference type="Pfam" id="PF00702">
    <property type="entry name" value="Hydrolase"/>
    <property type="match status" value="1"/>
</dbReference>
<dbReference type="InterPro" id="IPR036412">
    <property type="entry name" value="HAD-like_sf"/>
</dbReference>
<dbReference type="RefSeq" id="WP_193996284.1">
    <property type="nucleotide sequence ID" value="NZ_JADEXP010000428.1"/>
</dbReference>
<name>A0A929FCU2_LEPEC</name>
<dbReference type="NCBIfam" id="TIGR01525">
    <property type="entry name" value="ATPase-IB_hvy"/>
    <property type="match status" value="1"/>
</dbReference>
<dbReference type="SFLD" id="SFLDF00027">
    <property type="entry name" value="p-type_atpase"/>
    <property type="match status" value="1"/>
</dbReference>
<keyword evidence="15" id="KW-0186">Copper</keyword>
<keyword evidence="11 21" id="KW-0067">ATP-binding</keyword>
<dbReference type="InterPro" id="IPR017969">
    <property type="entry name" value="Heavy-metal-associated_CS"/>
</dbReference>
<dbReference type="InterPro" id="IPR023299">
    <property type="entry name" value="ATPase_P-typ_cyto_dom_N"/>
</dbReference>
<dbReference type="AlphaFoldDB" id="A0A929FCU2"/>
<dbReference type="GO" id="GO:0055070">
    <property type="term" value="P:copper ion homeostasis"/>
    <property type="evidence" value="ECO:0007669"/>
    <property type="project" value="TreeGrafter"/>
</dbReference>
<dbReference type="Pfam" id="PF00403">
    <property type="entry name" value="HMA"/>
    <property type="match status" value="1"/>
</dbReference>
<dbReference type="Gene3D" id="3.40.1110.10">
    <property type="entry name" value="Calcium-transporting ATPase, cytoplasmic domain N"/>
    <property type="match status" value="1"/>
</dbReference>
<evidence type="ECO:0000313" key="23">
    <source>
        <dbReference type="EMBL" id="MBE9070417.1"/>
    </source>
</evidence>
<keyword evidence="6" id="KW-0597">Phosphoprotein</keyword>
<dbReference type="Gene3D" id="2.70.150.10">
    <property type="entry name" value="Calcium-transporting ATPase, cytoplasmic transduction domain A"/>
    <property type="match status" value="1"/>
</dbReference>
<dbReference type="CDD" id="cd02094">
    <property type="entry name" value="P-type_ATPase_Cu-like"/>
    <property type="match status" value="1"/>
</dbReference>
<dbReference type="InterPro" id="IPR023298">
    <property type="entry name" value="ATPase_P-typ_TM_dom_sf"/>
</dbReference>
<evidence type="ECO:0000256" key="8">
    <source>
        <dbReference type="ARBA" id="ARBA00022723"/>
    </source>
</evidence>
<dbReference type="EMBL" id="JADEXP010000428">
    <property type="protein sequence ID" value="MBE9070417.1"/>
    <property type="molecule type" value="Genomic_DNA"/>
</dbReference>
<dbReference type="SFLD" id="SFLDG00002">
    <property type="entry name" value="C1.7:_P-type_atpase_like"/>
    <property type="match status" value="1"/>
</dbReference>
<evidence type="ECO:0000256" key="21">
    <source>
        <dbReference type="RuleBase" id="RU362081"/>
    </source>
</evidence>
<dbReference type="PROSITE" id="PS01047">
    <property type="entry name" value="HMA_1"/>
    <property type="match status" value="1"/>
</dbReference>
<evidence type="ECO:0000256" key="1">
    <source>
        <dbReference type="ARBA" id="ARBA00004651"/>
    </source>
</evidence>
<dbReference type="Pfam" id="PF00122">
    <property type="entry name" value="E1-E2_ATPase"/>
    <property type="match status" value="1"/>
</dbReference>
<feature type="transmembrane region" description="Helical" evidence="21">
    <location>
        <begin position="161"/>
        <end position="181"/>
    </location>
</feature>
<dbReference type="GO" id="GO:0016887">
    <property type="term" value="F:ATP hydrolysis activity"/>
    <property type="evidence" value="ECO:0007669"/>
    <property type="project" value="InterPro"/>
</dbReference>
<feature type="transmembrane region" description="Helical" evidence="21">
    <location>
        <begin position="371"/>
        <end position="394"/>
    </location>
</feature>
<dbReference type="SUPFAM" id="SSF56784">
    <property type="entry name" value="HAD-like"/>
    <property type="match status" value="1"/>
</dbReference>
<dbReference type="InterPro" id="IPR059000">
    <property type="entry name" value="ATPase_P-type_domA"/>
</dbReference>
<evidence type="ECO:0000256" key="18">
    <source>
        <dbReference type="ARBA" id="ARBA00049289"/>
    </source>
</evidence>
<evidence type="ECO:0000256" key="20">
    <source>
        <dbReference type="ARBA" id="ARBA00072218"/>
    </source>
</evidence>
<feature type="non-terminal residue" evidence="23">
    <location>
        <position position="729"/>
    </location>
</feature>
<dbReference type="InterPro" id="IPR006121">
    <property type="entry name" value="HMA_dom"/>
</dbReference>
<dbReference type="SUPFAM" id="SSF55008">
    <property type="entry name" value="HMA, heavy metal-associated domain"/>
    <property type="match status" value="1"/>
</dbReference>
<dbReference type="GO" id="GO:0005507">
    <property type="term" value="F:copper ion binding"/>
    <property type="evidence" value="ECO:0007669"/>
    <property type="project" value="TreeGrafter"/>
</dbReference>
<dbReference type="EC" id="7.2.2.8" evidence="3"/>
<keyword evidence="12" id="KW-0460">Magnesium</keyword>
<feature type="transmembrane region" description="Helical" evidence="21">
    <location>
        <begin position="691"/>
        <end position="713"/>
    </location>
</feature>
<evidence type="ECO:0000313" key="24">
    <source>
        <dbReference type="Proteomes" id="UP000615026"/>
    </source>
</evidence>
<evidence type="ECO:0000256" key="6">
    <source>
        <dbReference type="ARBA" id="ARBA00022553"/>
    </source>
</evidence>
<dbReference type="InterPro" id="IPR018303">
    <property type="entry name" value="ATPase_P-typ_P_site"/>
</dbReference>
<evidence type="ECO:0000256" key="16">
    <source>
        <dbReference type="ARBA" id="ARBA00023065"/>
    </source>
</evidence>
<evidence type="ECO:0000256" key="11">
    <source>
        <dbReference type="ARBA" id="ARBA00022840"/>
    </source>
</evidence>
<dbReference type="SUPFAM" id="SSF81665">
    <property type="entry name" value="Calcium ATPase, transmembrane domain M"/>
    <property type="match status" value="1"/>
</dbReference>
<feature type="domain" description="HMA" evidence="22">
    <location>
        <begin position="2"/>
        <end position="68"/>
    </location>
</feature>
<evidence type="ECO:0000259" key="22">
    <source>
        <dbReference type="PROSITE" id="PS50846"/>
    </source>
</evidence>